<comment type="caution">
    <text evidence="1">The sequence shown here is derived from an EMBL/GenBank/DDBJ whole genome shotgun (WGS) entry which is preliminary data.</text>
</comment>
<organism evidence="1 2">
    <name type="scientific">Paenibacillus aestuarii</name>
    <dbReference type="NCBI Taxonomy" id="516965"/>
    <lineage>
        <taxon>Bacteria</taxon>
        <taxon>Bacillati</taxon>
        <taxon>Bacillota</taxon>
        <taxon>Bacilli</taxon>
        <taxon>Bacillales</taxon>
        <taxon>Paenibacillaceae</taxon>
        <taxon>Paenibacillus</taxon>
    </lineage>
</organism>
<reference evidence="2" key="1">
    <citation type="journal article" date="2019" name="Int. J. Syst. Evol. Microbiol.">
        <title>The Global Catalogue of Microorganisms (GCM) 10K type strain sequencing project: providing services to taxonomists for standard genome sequencing and annotation.</title>
        <authorList>
            <consortium name="The Broad Institute Genomics Platform"/>
            <consortium name="The Broad Institute Genome Sequencing Center for Infectious Disease"/>
            <person name="Wu L."/>
            <person name="Ma J."/>
        </authorList>
    </citation>
    <scope>NUCLEOTIDE SEQUENCE [LARGE SCALE GENOMIC DNA]</scope>
    <source>
        <strain evidence="2">KACC 11904</strain>
    </source>
</reference>
<accession>A0ABW0K1Y8</accession>
<gene>
    <name evidence="1" type="ORF">ACFPOG_00120</name>
</gene>
<evidence type="ECO:0000313" key="2">
    <source>
        <dbReference type="Proteomes" id="UP001596044"/>
    </source>
</evidence>
<proteinExistence type="predicted"/>
<dbReference type="EMBL" id="JBHSMJ010000002">
    <property type="protein sequence ID" value="MFC5446657.1"/>
    <property type="molecule type" value="Genomic_DNA"/>
</dbReference>
<keyword evidence="2" id="KW-1185">Reference proteome</keyword>
<protein>
    <submittedName>
        <fullName evidence="1">Uncharacterized protein</fullName>
    </submittedName>
</protein>
<sequence>MTPVQVNEWLDEYNDYMLLYKMFGDQIYIDEIEEILKSMEKYVGRMQTLEKYRNNFHVKTDDRYQNPRPTLSKKNN</sequence>
<evidence type="ECO:0000313" key="1">
    <source>
        <dbReference type="EMBL" id="MFC5446657.1"/>
    </source>
</evidence>
<dbReference type="RefSeq" id="WP_270885120.1">
    <property type="nucleotide sequence ID" value="NZ_JAQFVF010000084.1"/>
</dbReference>
<dbReference type="Proteomes" id="UP001596044">
    <property type="component" value="Unassembled WGS sequence"/>
</dbReference>
<name>A0ABW0K1Y8_9BACL</name>